<dbReference type="RefSeq" id="WP_058935146.1">
    <property type="nucleotide sequence ID" value="NZ_CP013729.1"/>
</dbReference>
<dbReference type="PANTHER" id="PTHR44591">
    <property type="entry name" value="STRESS RESPONSE REGULATOR PROTEIN 1"/>
    <property type="match status" value="1"/>
</dbReference>
<gene>
    <name evidence="2" type="ORF">RD2015_2482</name>
</gene>
<dbReference type="InterPro" id="IPR011006">
    <property type="entry name" value="CheY-like_superfamily"/>
</dbReference>
<evidence type="ECO:0000313" key="3">
    <source>
        <dbReference type="Proteomes" id="UP000060699"/>
    </source>
</evidence>
<protein>
    <submittedName>
        <fullName evidence="2">Response regulator receiver protein</fullName>
    </submittedName>
</protein>
<proteinExistence type="predicted"/>
<dbReference type="InterPro" id="IPR050595">
    <property type="entry name" value="Bact_response_regulator"/>
</dbReference>
<dbReference type="Proteomes" id="UP000060699">
    <property type="component" value="Chromosome"/>
</dbReference>
<dbReference type="Pfam" id="PF00072">
    <property type="entry name" value="Response_reg"/>
    <property type="match status" value="1"/>
</dbReference>
<dbReference type="EMBL" id="CP013729">
    <property type="protein sequence ID" value="ALV06950.1"/>
    <property type="molecule type" value="Genomic_DNA"/>
</dbReference>
<dbReference type="PROSITE" id="PS50110">
    <property type="entry name" value="RESPONSE_REGULATORY"/>
    <property type="match status" value="1"/>
</dbReference>
<evidence type="ECO:0000313" key="2">
    <source>
        <dbReference type="EMBL" id="ALV06950.1"/>
    </source>
</evidence>
<accession>A0A0U3D010</accession>
<dbReference type="InterPro" id="IPR001789">
    <property type="entry name" value="Sig_transdc_resp-reg_receiver"/>
</dbReference>
<evidence type="ECO:0000256" key="1">
    <source>
        <dbReference type="ARBA" id="ARBA00022553"/>
    </source>
</evidence>
<dbReference type="SMART" id="SM00448">
    <property type="entry name" value="REC"/>
    <property type="match status" value="1"/>
</dbReference>
<dbReference type="AlphaFoldDB" id="A0A0U3D010"/>
<name>A0A0U3D010_9BURK</name>
<sequence length="146" mass="15631">MTSTTRILVVDDAATVRMYHRKLLGDAGWSTDEAVNGMEALEKVVAAGDQRPFDLYVVDINMPKLDGYGFVRELRRLQAAVQAPVMMVSTESQLQDAEAARQAGANCYMIKPARPAELVLSAALLLGDGPAAARAAASIPVKGSQR</sequence>
<dbReference type="KEGG" id="rdp:RD2015_2482"/>
<reference evidence="2 3" key="1">
    <citation type="submission" date="2015-12" db="EMBL/GenBank/DDBJ databases">
        <title>Complete genome of Roseateles depolymerans KCTC 42856.</title>
        <authorList>
            <person name="Kim K.M."/>
        </authorList>
    </citation>
    <scope>NUCLEOTIDE SEQUENCE [LARGE SCALE GENOMIC DNA]</scope>
    <source>
        <strain evidence="2 3">KCTC 42856</strain>
    </source>
</reference>
<dbReference type="Gene3D" id="3.40.50.2300">
    <property type="match status" value="1"/>
</dbReference>
<organism evidence="2 3">
    <name type="scientific">Roseateles depolymerans</name>
    <dbReference type="NCBI Taxonomy" id="76731"/>
    <lineage>
        <taxon>Bacteria</taxon>
        <taxon>Pseudomonadati</taxon>
        <taxon>Pseudomonadota</taxon>
        <taxon>Betaproteobacteria</taxon>
        <taxon>Burkholderiales</taxon>
        <taxon>Sphaerotilaceae</taxon>
        <taxon>Roseateles</taxon>
    </lineage>
</organism>
<dbReference type="STRING" id="76731.RD2015_2482"/>
<dbReference type="PANTHER" id="PTHR44591:SF25">
    <property type="entry name" value="CHEMOTAXIS TWO-COMPONENT RESPONSE REGULATOR"/>
    <property type="match status" value="1"/>
</dbReference>
<dbReference type="OrthoDB" id="3374006at2"/>
<keyword evidence="1" id="KW-0597">Phosphoprotein</keyword>
<dbReference type="PATRIC" id="fig|76731.3.peg.2540"/>
<dbReference type="SUPFAM" id="SSF52172">
    <property type="entry name" value="CheY-like"/>
    <property type="match status" value="1"/>
</dbReference>
<keyword evidence="3" id="KW-1185">Reference proteome</keyword>
<dbReference type="GO" id="GO:0000160">
    <property type="term" value="P:phosphorelay signal transduction system"/>
    <property type="evidence" value="ECO:0007669"/>
    <property type="project" value="InterPro"/>
</dbReference>